<reference evidence="1" key="1">
    <citation type="journal article" date="2021" name="Environ. Microbiol.">
        <title>Gene family expansions and transcriptome signatures uncover fungal adaptations to wood decay.</title>
        <authorList>
            <person name="Hage H."/>
            <person name="Miyauchi S."/>
            <person name="Viragh M."/>
            <person name="Drula E."/>
            <person name="Min B."/>
            <person name="Chaduli D."/>
            <person name="Navarro D."/>
            <person name="Favel A."/>
            <person name="Norest M."/>
            <person name="Lesage-Meessen L."/>
            <person name="Balint B."/>
            <person name="Merenyi Z."/>
            <person name="de Eugenio L."/>
            <person name="Morin E."/>
            <person name="Martinez A.T."/>
            <person name="Baldrian P."/>
            <person name="Stursova M."/>
            <person name="Martinez M.J."/>
            <person name="Novotny C."/>
            <person name="Magnuson J.K."/>
            <person name="Spatafora J.W."/>
            <person name="Maurice S."/>
            <person name="Pangilinan J."/>
            <person name="Andreopoulos W."/>
            <person name="LaButti K."/>
            <person name="Hundley H."/>
            <person name="Na H."/>
            <person name="Kuo A."/>
            <person name="Barry K."/>
            <person name="Lipzen A."/>
            <person name="Henrissat B."/>
            <person name="Riley R."/>
            <person name="Ahrendt S."/>
            <person name="Nagy L.G."/>
            <person name="Grigoriev I.V."/>
            <person name="Martin F."/>
            <person name="Rosso M.N."/>
        </authorList>
    </citation>
    <scope>NUCLEOTIDE SEQUENCE</scope>
    <source>
        <strain evidence="1">CBS 384.51</strain>
    </source>
</reference>
<proteinExistence type="predicted"/>
<accession>A0ACB8UBN4</accession>
<sequence length="290" mass="31363">MSDPSHPTAAAQVQGRGRYLLNELKAETAEVAKIGGQALSSLTWLWPIRGLLYTVLHPQIILTVKGALVKSLGTSAVVFGVLAFFTYVPQAAALSLITGPLGPILALFLLGAESIFLLSFFAKALFLEPTLQFVFDATLREQGQGQLVKDGKTRSSVLQERGNALLRPIQALSRDGVLRYIITLPINLIPVFGTIAFLCINGHRAGPSWHARYFQLKGLTASQRKAFIERHRAEYTAFGVGALIFSFIPIIGLVFTFTNTVGAALWAAQLEAQSNIIEGPAATEESAKDK</sequence>
<dbReference type="EMBL" id="MU274905">
    <property type="protein sequence ID" value="KAI0091479.1"/>
    <property type="molecule type" value="Genomic_DNA"/>
</dbReference>
<organism evidence="1 2">
    <name type="scientific">Irpex rosettiformis</name>
    <dbReference type="NCBI Taxonomy" id="378272"/>
    <lineage>
        <taxon>Eukaryota</taxon>
        <taxon>Fungi</taxon>
        <taxon>Dikarya</taxon>
        <taxon>Basidiomycota</taxon>
        <taxon>Agaricomycotina</taxon>
        <taxon>Agaricomycetes</taxon>
        <taxon>Polyporales</taxon>
        <taxon>Irpicaceae</taxon>
        <taxon>Irpex</taxon>
    </lineage>
</organism>
<name>A0ACB8UBN4_9APHY</name>
<evidence type="ECO:0000313" key="1">
    <source>
        <dbReference type="EMBL" id="KAI0091479.1"/>
    </source>
</evidence>
<keyword evidence="2" id="KW-1185">Reference proteome</keyword>
<dbReference type="Proteomes" id="UP001055072">
    <property type="component" value="Unassembled WGS sequence"/>
</dbReference>
<comment type="caution">
    <text evidence="1">The sequence shown here is derived from an EMBL/GenBank/DDBJ whole genome shotgun (WGS) entry which is preliminary data.</text>
</comment>
<evidence type="ECO:0000313" key="2">
    <source>
        <dbReference type="Proteomes" id="UP001055072"/>
    </source>
</evidence>
<protein>
    <submittedName>
        <fullName evidence="1">Uncharacterized protein</fullName>
    </submittedName>
</protein>
<gene>
    <name evidence="1" type="ORF">BDY19DRAFT_930665</name>
</gene>